<dbReference type="Gene3D" id="1.10.10.10">
    <property type="entry name" value="Winged helix-like DNA-binding domain superfamily/Winged helix DNA-binding domain"/>
    <property type="match status" value="1"/>
</dbReference>
<dbReference type="GO" id="GO:0003700">
    <property type="term" value="F:DNA-binding transcription factor activity"/>
    <property type="evidence" value="ECO:0007669"/>
    <property type="project" value="InterPro"/>
</dbReference>
<sequence length="178" mass="19909">MDNPKNNLDITRMELANRLFFRLYQCANMLHKTGTRAVEDLGLTTQQWAVLGALSRPEVPDGMSVGDLARYLMVSRQNLSGLISRMERDGHVASAPDGRDRRSRLVTMTEHGHAVWHREAVPRIHDYYGQALDEFSTGDITHTLHYLLKLLDNMKQIDGAAGSENGTSDDGEMTGAQK</sequence>
<dbReference type="InterPro" id="IPR036390">
    <property type="entry name" value="WH_DNA-bd_sf"/>
</dbReference>
<evidence type="ECO:0000313" key="5">
    <source>
        <dbReference type="EMBL" id="VVE21530.1"/>
    </source>
</evidence>
<organism evidence="5 6">
    <name type="scientific">Pandoraea pneumonica</name>
    <dbReference type="NCBI Taxonomy" id="2508299"/>
    <lineage>
        <taxon>Bacteria</taxon>
        <taxon>Pseudomonadati</taxon>
        <taxon>Pseudomonadota</taxon>
        <taxon>Betaproteobacteria</taxon>
        <taxon>Burkholderiales</taxon>
        <taxon>Burkholderiaceae</taxon>
        <taxon>Pandoraea</taxon>
    </lineage>
</organism>
<dbReference type="PANTHER" id="PTHR33164">
    <property type="entry name" value="TRANSCRIPTIONAL REGULATOR, MARR FAMILY"/>
    <property type="match status" value="1"/>
</dbReference>
<dbReference type="InterPro" id="IPR000835">
    <property type="entry name" value="HTH_MarR-typ"/>
</dbReference>
<proteinExistence type="predicted"/>
<dbReference type="SMART" id="SM00347">
    <property type="entry name" value="HTH_MARR"/>
    <property type="match status" value="1"/>
</dbReference>
<evidence type="ECO:0000256" key="3">
    <source>
        <dbReference type="ARBA" id="ARBA00023163"/>
    </source>
</evidence>
<dbReference type="PROSITE" id="PS50995">
    <property type="entry name" value="HTH_MARR_2"/>
    <property type="match status" value="1"/>
</dbReference>
<feature type="domain" description="HTH marR-type" evidence="4">
    <location>
        <begin position="16"/>
        <end position="152"/>
    </location>
</feature>
<dbReference type="PANTHER" id="PTHR33164:SF43">
    <property type="entry name" value="HTH-TYPE TRANSCRIPTIONAL REPRESSOR YETL"/>
    <property type="match status" value="1"/>
</dbReference>
<name>A0A5E4WDR7_9BURK</name>
<evidence type="ECO:0000256" key="2">
    <source>
        <dbReference type="ARBA" id="ARBA00023125"/>
    </source>
</evidence>
<dbReference type="InterPro" id="IPR023187">
    <property type="entry name" value="Tscrpt_reg_MarR-type_CS"/>
</dbReference>
<dbReference type="GO" id="GO:0006950">
    <property type="term" value="P:response to stress"/>
    <property type="evidence" value="ECO:0007669"/>
    <property type="project" value="TreeGrafter"/>
</dbReference>
<dbReference type="AlphaFoldDB" id="A0A5E4WDR7"/>
<keyword evidence="6" id="KW-1185">Reference proteome</keyword>
<dbReference type="Proteomes" id="UP000366945">
    <property type="component" value="Unassembled WGS sequence"/>
</dbReference>
<gene>
    <name evidence="5" type="primary">badR_1</name>
    <name evidence="5" type="ORF">PPN31114_03161</name>
</gene>
<keyword evidence="2" id="KW-0238">DNA-binding</keyword>
<keyword evidence="3" id="KW-0804">Transcription</keyword>
<dbReference type="InterPro" id="IPR036388">
    <property type="entry name" value="WH-like_DNA-bd_sf"/>
</dbReference>
<protein>
    <submittedName>
        <fullName evidence="5">Transcriptional activatory protein BadR</fullName>
    </submittedName>
</protein>
<dbReference type="InterPro" id="IPR039422">
    <property type="entry name" value="MarR/SlyA-like"/>
</dbReference>
<dbReference type="Pfam" id="PF12802">
    <property type="entry name" value="MarR_2"/>
    <property type="match status" value="1"/>
</dbReference>
<dbReference type="SUPFAM" id="SSF46785">
    <property type="entry name" value="Winged helix' DNA-binding domain"/>
    <property type="match status" value="1"/>
</dbReference>
<dbReference type="GO" id="GO:0003677">
    <property type="term" value="F:DNA binding"/>
    <property type="evidence" value="ECO:0007669"/>
    <property type="project" value="UniProtKB-KW"/>
</dbReference>
<accession>A0A5E4WDR7</accession>
<evidence type="ECO:0000259" key="4">
    <source>
        <dbReference type="PROSITE" id="PS50995"/>
    </source>
</evidence>
<dbReference type="PROSITE" id="PS01117">
    <property type="entry name" value="HTH_MARR_1"/>
    <property type="match status" value="1"/>
</dbReference>
<dbReference type="GeneID" id="300405174"/>
<evidence type="ECO:0000313" key="6">
    <source>
        <dbReference type="Proteomes" id="UP000366945"/>
    </source>
</evidence>
<reference evidence="5 6" key="1">
    <citation type="submission" date="2019-08" db="EMBL/GenBank/DDBJ databases">
        <authorList>
            <person name="Peeters C."/>
        </authorList>
    </citation>
    <scope>NUCLEOTIDE SEQUENCE [LARGE SCALE GENOMIC DNA]</scope>
    <source>
        <strain evidence="5 6">LMG 31114</strain>
    </source>
</reference>
<dbReference type="EMBL" id="CABPSK010000003">
    <property type="protein sequence ID" value="VVE21530.1"/>
    <property type="molecule type" value="Genomic_DNA"/>
</dbReference>
<keyword evidence="1" id="KW-0805">Transcription regulation</keyword>
<dbReference type="RefSeq" id="WP_246182588.1">
    <property type="nucleotide sequence ID" value="NZ_CABPSK010000003.1"/>
</dbReference>
<evidence type="ECO:0000256" key="1">
    <source>
        <dbReference type="ARBA" id="ARBA00023015"/>
    </source>
</evidence>